<dbReference type="AlphaFoldDB" id="A0A1Z4JFZ4"/>
<dbReference type="PANTHER" id="PTHR43798:SF33">
    <property type="entry name" value="HYDROLASE, PUTATIVE (AFU_ORTHOLOGUE AFUA_2G14860)-RELATED"/>
    <property type="match status" value="1"/>
</dbReference>
<keyword evidence="3" id="KW-0378">Hydrolase</keyword>
<dbReference type="PANTHER" id="PTHR43798">
    <property type="entry name" value="MONOACYLGLYCEROL LIPASE"/>
    <property type="match status" value="1"/>
</dbReference>
<evidence type="ECO:0000313" key="4">
    <source>
        <dbReference type="Proteomes" id="UP000217895"/>
    </source>
</evidence>
<name>A0A1Z4JFZ4_LEPBY</name>
<proteinExistence type="predicted"/>
<dbReference type="Pfam" id="PF00561">
    <property type="entry name" value="Abhydrolase_1"/>
    <property type="match status" value="1"/>
</dbReference>
<evidence type="ECO:0000259" key="2">
    <source>
        <dbReference type="Pfam" id="PF00561"/>
    </source>
</evidence>
<dbReference type="GO" id="GO:0016020">
    <property type="term" value="C:membrane"/>
    <property type="evidence" value="ECO:0007669"/>
    <property type="project" value="TreeGrafter"/>
</dbReference>
<reference evidence="3 4" key="1">
    <citation type="submission" date="2017-06" db="EMBL/GenBank/DDBJ databases">
        <title>Genome sequencing of cyanobaciteial culture collection at National Institute for Environmental Studies (NIES).</title>
        <authorList>
            <person name="Hirose Y."/>
            <person name="Shimura Y."/>
            <person name="Fujisawa T."/>
            <person name="Nakamura Y."/>
            <person name="Kawachi M."/>
        </authorList>
    </citation>
    <scope>NUCLEOTIDE SEQUENCE [LARGE SCALE GENOMIC DNA]</scope>
    <source>
        <strain evidence="3 4">NIES-2135</strain>
    </source>
</reference>
<sequence>MFMPLDFLLRFLSNLVTVAILGSGAYIFYEWYQGELISDRWLYLSIGLFAWSFLGLLPILLLRRPGRDEPSPLRSERVQRLQRPDGSEINVEFYGSEHAPPLILTHGWGPDSTVWYYAKKQLAEQFRVIVWDLPGLGKSKKPQNRDYSLEKYARDLEAVLTLVGDQPAILLGHSMGAMILLTFCRLFSEHLEQRVAGLILVDGTYTNPLKTALLNRLLVALQKPLLEPLLYLTIALSPVLWVMSWLSYLNGTTLLTTELSGFTGRETRGQLNFSSLIGIKASPGVLARGVLAMLRFDETNTLSTIAVPTLVVVGKSDIATRPFASERMSTAIPQAQLSVLSPGGHMVLMERNLQFSDLIRAFSASCLRLTT</sequence>
<dbReference type="GO" id="GO:0016787">
    <property type="term" value="F:hydrolase activity"/>
    <property type="evidence" value="ECO:0007669"/>
    <property type="project" value="UniProtKB-KW"/>
</dbReference>
<keyword evidence="1" id="KW-1133">Transmembrane helix</keyword>
<keyword evidence="1" id="KW-0472">Membrane</keyword>
<dbReference type="EMBL" id="AP018203">
    <property type="protein sequence ID" value="BAY55682.1"/>
    <property type="molecule type" value="Genomic_DNA"/>
</dbReference>
<protein>
    <submittedName>
        <fullName evidence="3">Alpha/beta hydrolase fold protein</fullName>
    </submittedName>
</protein>
<dbReference type="InterPro" id="IPR000073">
    <property type="entry name" value="AB_hydrolase_1"/>
</dbReference>
<dbReference type="InterPro" id="IPR050266">
    <property type="entry name" value="AB_hydrolase_sf"/>
</dbReference>
<dbReference type="Gene3D" id="3.40.50.1820">
    <property type="entry name" value="alpha/beta hydrolase"/>
    <property type="match status" value="1"/>
</dbReference>
<keyword evidence="1" id="KW-0812">Transmembrane</keyword>
<evidence type="ECO:0000313" key="3">
    <source>
        <dbReference type="EMBL" id="BAY55682.1"/>
    </source>
</evidence>
<keyword evidence="4" id="KW-1185">Reference proteome</keyword>
<feature type="domain" description="AB hydrolase-1" evidence="2">
    <location>
        <begin position="100"/>
        <end position="351"/>
    </location>
</feature>
<feature type="transmembrane region" description="Helical" evidence="1">
    <location>
        <begin position="41"/>
        <end position="62"/>
    </location>
</feature>
<feature type="transmembrane region" description="Helical" evidence="1">
    <location>
        <begin position="7"/>
        <end position="29"/>
    </location>
</feature>
<accession>A0A1Z4JFZ4</accession>
<gene>
    <name evidence="3" type="ORF">NIES2135_25060</name>
</gene>
<dbReference type="InterPro" id="IPR029058">
    <property type="entry name" value="AB_hydrolase_fold"/>
</dbReference>
<dbReference type="SUPFAM" id="SSF53474">
    <property type="entry name" value="alpha/beta-Hydrolases"/>
    <property type="match status" value="1"/>
</dbReference>
<dbReference type="Proteomes" id="UP000217895">
    <property type="component" value="Chromosome"/>
</dbReference>
<evidence type="ECO:0000256" key="1">
    <source>
        <dbReference type="SAM" id="Phobius"/>
    </source>
</evidence>
<organism evidence="3 4">
    <name type="scientific">Leptolyngbya boryana NIES-2135</name>
    <dbReference type="NCBI Taxonomy" id="1973484"/>
    <lineage>
        <taxon>Bacteria</taxon>
        <taxon>Bacillati</taxon>
        <taxon>Cyanobacteriota</taxon>
        <taxon>Cyanophyceae</taxon>
        <taxon>Leptolyngbyales</taxon>
        <taxon>Leptolyngbyaceae</taxon>
        <taxon>Leptolyngbya group</taxon>
        <taxon>Leptolyngbya</taxon>
    </lineage>
</organism>